<dbReference type="RefSeq" id="WP_227907368.1">
    <property type="nucleotide sequence ID" value="NZ_CP095461.1"/>
</dbReference>
<dbReference type="SUPFAM" id="SSF54593">
    <property type="entry name" value="Glyoxalase/Bleomycin resistance protein/Dihydroxybiphenyl dioxygenase"/>
    <property type="match status" value="1"/>
</dbReference>
<evidence type="ECO:0000313" key="2">
    <source>
        <dbReference type="EMBL" id="MCC3268874.1"/>
    </source>
</evidence>
<dbReference type="Gene3D" id="3.10.180.10">
    <property type="entry name" value="2,3-Dihydroxybiphenyl 1,2-Dioxygenase, domain 1"/>
    <property type="match status" value="1"/>
</dbReference>
<dbReference type="Pfam" id="PF00903">
    <property type="entry name" value="Glyoxalase"/>
    <property type="match status" value="1"/>
</dbReference>
<evidence type="ECO:0000313" key="3">
    <source>
        <dbReference type="Proteomes" id="UP001139264"/>
    </source>
</evidence>
<organism evidence="2 3">
    <name type="scientific">Arthrobacter gengyunqii</name>
    <dbReference type="NCBI Taxonomy" id="2886940"/>
    <lineage>
        <taxon>Bacteria</taxon>
        <taxon>Bacillati</taxon>
        <taxon>Actinomycetota</taxon>
        <taxon>Actinomycetes</taxon>
        <taxon>Micrococcales</taxon>
        <taxon>Micrococcaceae</taxon>
        <taxon>Arthrobacter</taxon>
    </lineage>
</organism>
<sequence>MRIKMSSIHVTDPAAAFDFYTGTLGFEPLMVMPEFNLFIVQAPGVPDGPGLLLEPSDNPVAEAYRSGVYGLGLPAVVLGVPDVEAEMARLSALGVRFTGPPSTDAMGTQAVFDDGCGNYIQLHQD</sequence>
<dbReference type="PANTHER" id="PTHR36437">
    <property type="entry name" value="GLYOXALASE/BLEOMYCIN RESISTANCE PROTEIN/DIOXYGENASE"/>
    <property type="match status" value="1"/>
</dbReference>
<reference evidence="2" key="1">
    <citation type="submission" date="2021-10" db="EMBL/GenBank/DDBJ databases">
        <title>Novel species in genus Arthrobacter.</title>
        <authorList>
            <person name="Liu Y."/>
        </authorList>
    </citation>
    <scope>NUCLEOTIDE SEQUENCE</scope>
    <source>
        <strain evidence="2">Zg-Y809</strain>
    </source>
</reference>
<dbReference type="InterPro" id="IPR037523">
    <property type="entry name" value="VOC_core"/>
</dbReference>
<proteinExistence type="predicted"/>
<dbReference type="InterPro" id="IPR029068">
    <property type="entry name" value="Glyas_Bleomycin-R_OHBP_Dase"/>
</dbReference>
<gene>
    <name evidence="2" type="ORF">LJ751_05800</name>
</gene>
<name>A0A9X1S765_9MICC</name>
<dbReference type="InterPro" id="IPR004360">
    <property type="entry name" value="Glyas_Fos-R_dOase_dom"/>
</dbReference>
<comment type="caution">
    <text evidence="2">The sequence shown here is derived from an EMBL/GenBank/DDBJ whole genome shotgun (WGS) entry which is preliminary data.</text>
</comment>
<accession>A0A9X1S765</accession>
<dbReference type="PROSITE" id="PS51819">
    <property type="entry name" value="VOC"/>
    <property type="match status" value="1"/>
</dbReference>
<evidence type="ECO:0000259" key="1">
    <source>
        <dbReference type="PROSITE" id="PS51819"/>
    </source>
</evidence>
<feature type="domain" description="VOC" evidence="1">
    <location>
        <begin position="2"/>
        <end position="125"/>
    </location>
</feature>
<dbReference type="Proteomes" id="UP001139264">
    <property type="component" value="Unassembled WGS sequence"/>
</dbReference>
<dbReference type="PANTHER" id="PTHR36437:SF2">
    <property type="entry name" value="GLYOXALASE_BLEOMYCIN RESISTANCE PROTEIN_DIOXYGENASE"/>
    <property type="match status" value="1"/>
</dbReference>
<protein>
    <submittedName>
        <fullName evidence="2">VOC family protein</fullName>
    </submittedName>
</protein>
<dbReference type="AlphaFoldDB" id="A0A9X1S765"/>
<dbReference type="EMBL" id="JAJFZP010000005">
    <property type="protein sequence ID" value="MCC3268874.1"/>
    <property type="molecule type" value="Genomic_DNA"/>
</dbReference>